<dbReference type="OrthoDB" id="5362656at2759"/>
<name>A0A9P4S6U6_9PEZI</name>
<protein>
    <recommendedName>
        <fullName evidence="3">WD40 repeat-like protein</fullName>
    </recommendedName>
</protein>
<sequence>MPSRRGTELEPQTTKQPNTATFTFPTNDHLVIITQRHVLNWDAKGISKVFLSASEGILAAKESKDGSGTLAIADSQVVVLHDRVDQATQRSYKLNGTEGPVRLLEYTNDSKQLFFSTTVQNAVQCYSISQSCLLDPLHSHPSSPTVLALSSNSSLLLSASENPPVIYLHNLTLRTPPVQLQPRASGSAVSTAAFHPDRPNVFMLGYRDGTLAAYDATRIPRAIGKTDVRTRLGRSAQYGEISHFKHLHSCSNHAYDSGTKSVGMGNIGTGITAARFLPGYKTRTVSVGS</sequence>
<dbReference type="InterPro" id="IPR036322">
    <property type="entry name" value="WD40_repeat_dom_sf"/>
</dbReference>
<dbReference type="SUPFAM" id="SSF50978">
    <property type="entry name" value="WD40 repeat-like"/>
    <property type="match status" value="1"/>
</dbReference>
<reference evidence="1" key="1">
    <citation type="journal article" date="2020" name="Stud. Mycol.">
        <title>101 Dothideomycetes genomes: a test case for predicting lifestyles and emergence of pathogens.</title>
        <authorList>
            <person name="Haridas S."/>
            <person name="Albert R."/>
            <person name="Binder M."/>
            <person name="Bloem J."/>
            <person name="Labutti K."/>
            <person name="Salamov A."/>
            <person name="Andreopoulos B."/>
            <person name="Baker S."/>
            <person name="Barry K."/>
            <person name="Bills G."/>
            <person name="Bluhm B."/>
            <person name="Cannon C."/>
            <person name="Castanera R."/>
            <person name="Culley D."/>
            <person name="Daum C."/>
            <person name="Ezra D."/>
            <person name="Gonzalez J."/>
            <person name="Henrissat B."/>
            <person name="Kuo A."/>
            <person name="Liang C."/>
            <person name="Lipzen A."/>
            <person name="Lutzoni F."/>
            <person name="Magnuson J."/>
            <person name="Mondo S."/>
            <person name="Nolan M."/>
            <person name="Ohm R."/>
            <person name="Pangilinan J."/>
            <person name="Park H.-J."/>
            <person name="Ramirez L."/>
            <person name="Alfaro M."/>
            <person name="Sun H."/>
            <person name="Tritt A."/>
            <person name="Yoshinaga Y."/>
            <person name="Zwiers L.-H."/>
            <person name="Turgeon B."/>
            <person name="Goodwin S."/>
            <person name="Spatafora J."/>
            <person name="Crous P."/>
            <person name="Grigoriev I."/>
        </authorList>
    </citation>
    <scope>NUCLEOTIDE SEQUENCE</scope>
    <source>
        <strain evidence="1">CBS 101060</strain>
    </source>
</reference>
<feature type="non-terminal residue" evidence="1">
    <location>
        <position position="289"/>
    </location>
</feature>
<accession>A0A9P4S6U6</accession>
<dbReference type="InterPro" id="IPR015943">
    <property type="entry name" value="WD40/YVTN_repeat-like_dom_sf"/>
</dbReference>
<comment type="caution">
    <text evidence="1">The sequence shown here is derived from an EMBL/GenBank/DDBJ whole genome shotgun (WGS) entry which is preliminary data.</text>
</comment>
<keyword evidence="2" id="KW-1185">Reference proteome</keyword>
<evidence type="ECO:0000313" key="1">
    <source>
        <dbReference type="EMBL" id="KAF2837025.1"/>
    </source>
</evidence>
<proteinExistence type="predicted"/>
<dbReference type="AlphaFoldDB" id="A0A9P4S6U6"/>
<dbReference type="EMBL" id="MU006101">
    <property type="protein sequence ID" value="KAF2837025.1"/>
    <property type="molecule type" value="Genomic_DNA"/>
</dbReference>
<evidence type="ECO:0000313" key="2">
    <source>
        <dbReference type="Proteomes" id="UP000799429"/>
    </source>
</evidence>
<evidence type="ECO:0008006" key="3">
    <source>
        <dbReference type="Google" id="ProtNLM"/>
    </source>
</evidence>
<dbReference type="Proteomes" id="UP000799429">
    <property type="component" value="Unassembled WGS sequence"/>
</dbReference>
<dbReference type="Gene3D" id="2.130.10.10">
    <property type="entry name" value="YVTN repeat-like/Quinoprotein amine dehydrogenase"/>
    <property type="match status" value="1"/>
</dbReference>
<organism evidence="1 2">
    <name type="scientific">Patellaria atrata CBS 101060</name>
    <dbReference type="NCBI Taxonomy" id="1346257"/>
    <lineage>
        <taxon>Eukaryota</taxon>
        <taxon>Fungi</taxon>
        <taxon>Dikarya</taxon>
        <taxon>Ascomycota</taxon>
        <taxon>Pezizomycotina</taxon>
        <taxon>Dothideomycetes</taxon>
        <taxon>Dothideomycetes incertae sedis</taxon>
        <taxon>Patellariales</taxon>
        <taxon>Patellariaceae</taxon>
        <taxon>Patellaria</taxon>
    </lineage>
</organism>
<gene>
    <name evidence="1" type="ORF">M501DRAFT_938708</name>
</gene>